<dbReference type="STRING" id="1042311.A0A2T3Z099"/>
<gene>
    <name evidence="3" type="ORF">M441DRAFT_146243</name>
</gene>
<sequence>MAWNETSIPNLAGKVALVTGGNSGIGFETVKQLALHGAKVYIGARSESRAKQAISDILSQNPSIPKELLEWLPLDLSSLPNVIKAANVLSTAESRLDILINNAGVAAEEFVTTKEGFEQTIAQTAEEPGSDVRIVTVSSVAEKFASSSNNFTTLEDLRDPGATNPNDYASRKAVFRRYGASKLANALFTRELQNQLTQQNTKIIALTLDPGPVATDGGMGVFPGLLKPVLKLVMKSPAKGALTQLYCATALEIAKDTERYKGQFLNGPGKIVQASERSRSKELARSLWKISEEVLAGVDV</sequence>
<keyword evidence="1" id="KW-0560">Oxidoreductase</keyword>
<reference evidence="3 4" key="1">
    <citation type="submission" date="2016-07" db="EMBL/GenBank/DDBJ databases">
        <title>Multiple horizontal gene transfer events from other fungi enriched the ability of initially mycotrophic Trichoderma (Ascomycota) to feed on dead plant biomass.</title>
        <authorList>
            <consortium name="DOE Joint Genome Institute"/>
            <person name="Aerts A."/>
            <person name="Atanasova L."/>
            <person name="Chenthamara K."/>
            <person name="Zhang J."/>
            <person name="Grujic M."/>
            <person name="Henrissat B."/>
            <person name="Kuo A."/>
            <person name="Salamov A."/>
            <person name="Lipzen A."/>
            <person name="Labutti K."/>
            <person name="Barry K."/>
            <person name="Miao Y."/>
            <person name="Rahimi M.J."/>
            <person name="Shen Q."/>
            <person name="Grigoriev I.V."/>
            <person name="Kubicek C.P."/>
            <person name="Druzhinina I.S."/>
        </authorList>
    </citation>
    <scope>NUCLEOTIDE SEQUENCE [LARGE SCALE GENOMIC DNA]</scope>
    <source>
        <strain evidence="3 4">CBS 433.97</strain>
    </source>
</reference>
<dbReference type="PRINTS" id="PR00081">
    <property type="entry name" value="GDHRDH"/>
</dbReference>
<dbReference type="OrthoDB" id="191139at2759"/>
<dbReference type="PANTHER" id="PTHR43157">
    <property type="entry name" value="PHOSPHATIDYLINOSITOL-GLYCAN BIOSYNTHESIS CLASS F PROTEIN-RELATED"/>
    <property type="match status" value="1"/>
</dbReference>
<accession>A0A2T3Z099</accession>
<comment type="similarity">
    <text evidence="2">Belongs to the short-chain dehydrogenases/reductases (SDR) family.</text>
</comment>
<dbReference type="InterPro" id="IPR002347">
    <property type="entry name" value="SDR_fam"/>
</dbReference>
<name>A0A2T3Z099_TRIA4</name>
<dbReference type="EMBL" id="KZ679266">
    <property type="protein sequence ID" value="PTB38233.1"/>
    <property type="molecule type" value="Genomic_DNA"/>
</dbReference>
<protein>
    <recommendedName>
        <fullName evidence="5">Ketoreductase (KR) domain-containing protein</fullName>
    </recommendedName>
</protein>
<evidence type="ECO:0000256" key="1">
    <source>
        <dbReference type="ARBA" id="ARBA00023002"/>
    </source>
</evidence>
<dbReference type="PANTHER" id="PTHR43157:SF31">
    <property type="entry name" value="PHOSPHATIDYLINOSITOL-GLYCAN BIOSYNTHESIS CLASS F PROTEIN"/>
    <property type="match status" value="1"/>
</dbReference>
<dbReference type="PRINTS" id="PR00080">
    <property type="entry name" value="SDRFAMILY"/>
</dbReference>
<evidence type="ECO:0008006" key="5">
    <source>
        <dbReference type="Google" id="ProtNLM"/>
    </source>
</evidence>
<keyword evidence="4" id="KW-1185">Reference proteome</keyword>
<organism evidence="3 4">
    <name type="scientific">Trichoderma asperellum (strain ATCC 204424 / CBS 433.97 / NBRC 101777)</name>
    <dbReference type="NCBI Taxonomy" id="1042311"/>
    <lineage>
        <taxon>Eukaryota</taxon>
        <taxon>Fungi</taxon>
        <taxon>Dikarya</taxon>
        <taxon>Ascomycota</taxon>
        <taxon>Pezizomycotina</taxon>
        <taxon>Sordariomycetes</taxon>
        <taxon>Hypocreomycetidae</taxon>
        <taxon>Hypocreales</taxon>
        <taxon>Hypocreaceae</taxon>
        <taxon>Trichoderma</taxon>
    </lineage>
</organism>
<dbReference type="AlphaFoldDB" id="A0A2T3Z099"/>
<dbReference type="GO" id="GO:0016491">
    <property type="term" value="F:oxidoreductase activity"/>
    <property type="evidence" value="ECO:0007669"/>
    <property type="project" value="UniProtKB-KW"/>
</dbReference>
<dbReference type="InterPro" id="IPR036291">
    <property type="entry name" value="NAD(P)-bd_dom_sf"/>
</dbReference>
<evidence type="ECO:0000313" key="3">
    <source>
        <dbReference type="EMBL" id="PTB38233.1"/>
    </source>
</evidence>
<dbReference type="Pfam" id="PF00106">
    <property type="entry name" value="adh_short"/>
    <property type="match status" value="1"/>
</dbReference>
<evidence type="ECO:0000256" key="2">
    <source>
        <dbReference type="RuleBase" id="RU000363"/>
    </source>
</evidence>
<evidence type="ECO:0000313" key="4">
    <source>
        <dbReference type="Proteomes" id="UP000240493"/>
    </source>
</evidence>
<dbReference type="SUPFAM" id="SSF51735">
    <property type="entry name" value="NAD(P)-binding Rossmann-fold domains"/>
    <property type="match status" value="1"/>
</dbReference>
<dbReference type="Proteomes" id="UP000240493">
    <property type="component" value="Unassembled WGS sequence"/>
</dbReference>
<dbReference type="Gene3D" id="3.40.50.720">
    <property type="entry name" value="NAD(P)-binding Rossmann-like Domain"/>
    <property type="match status" value="1"/>
</dbReference>
<proteinExistence type="inferred from homology"/>